<dbReference type="PRINTS" id="PR00455">
    <property type="entry name" value="HTHTETR"/>
</dbReference>
<dbReference type="Gene3D" id="1.10.357.10">
    <property type="entry name" value="Tetracycline Repressor, domain 2"/>
    <property type="match status" value="1"/>
</dbReference>
<evidence type="ECO:0000259" key="6">
    <source>
        <dbReference type="PROSITE" id="PS50977"/>
    </source>
</evidence>
<evidence type="ECO:0000256" key="3">
    <source>
        <dbReference type="ARBA" id="ARBA00023125"/>
    </source>
</evidence>
<proteinExistence type="predicted"/>
<feature type="DNA-binding region" description="H-T-H motif" evidence="5">
    <location>
        <begin position="39"/>
        <end position="58"/>
    </location>
</feature>
<reference evidence="7 8" key="1">
    <citation type="submission" date="2022-12" db="EMBL/GenBank/DDBJ databases">
        <title>Dasania phycosphaerae sp. nov., isolated from particulate material of the south coast of Korea.</title>
        <authorList>
            <person name="Jiang Y."/>
        </authorList>
    </citation>
    <scope>NUCLEOTIDE SEQUENCE [LARGE SCALE GENOMIC DNA]</scope>
    <source>
        <strain evidence="7 8">GY-19</strain>
    </source>
</reference>
<evidence type="ECO:0000313" key="8">
    <source>
        <dbReference type="Proteomes" id="UP001069090"/>
    </source>
</evidence>
<name>A0A9J6RMC7_9GAMM</name>
<feature type="domain" description="HTH tetR-type" evidence="6">
    <location>
        <begin position="16"/>
        <end position="76"/>
    </location>
</feature>
<dbReference type="AlphaFoldDB" id="A0A9J6RMC7"/>
<sequence>MAASTPDNVGKTIKGNSKRQQILCIARQIIDEQGYQELSFNHIASQLGVRKSNVQYYFPSKQSLMNALIDEARNYTDKDLFRGETDFSIDPEKTFMRYVSDCVGSLFKSSDRNFFRNLFWLATYDDKIADDVKELYQVYIDDLTRLVTLLNPYISIEECRAKATIIVSLYEGLGVVVDTDLQLSSSQKLIEATHQSALMIAKQA</sequence>
<keyword evidence="8" id="KW-1185">Reference proteome</keyword>
<comment type="caution">
    <text evidence="7">The sequence shown here is derived from an EMBL/GenBank/DDBJ whole genome shotgun (WGS) entry which is preliminary data.</text>
</comment>
<accession>A0A9J6RMC7</accession>
<keyword evidence="2" id="KW-0805">Transcription regulation</keyword>
<dbReference type="PANTHER" id="PTHR30055:SF175">
    <property type="entry name" value="HTH-TYPE TRANSCRIPTIONAL REPRESSOR KSTR2"/>
    <property type="match status" value="1"/>
</dbReference>
<evidence type="ECO:0000256" key="1">
    <source>
        <dbReference type="ARBA" id="ARBA00022491"/>
    </source>
</evidence>
<evidence type="ECO:0000313" key="7">
    <source>
        <dbReference type="EMBL" id="MCZ0865473.1"/>
    </source>
</evidence>
<protein>
    <submittedName>
        <fullName evidence="7">TetR/AcrR family transcriptional regulator</fullName>
    </submittedName>
</protein>
<keyword evidence="1" id="KW-0678">Repressor</keyword>
<dbReference type="SUPFAM" id="SSF46689">
    <property type="entry name" value="Homeodomain-like"/>
    <property type="match status" value="1"/>
</dbReference>
<dbReference type="Proteomes" id="UP001069090">
    <property type="component" value="Unassembled WGS sequence"/>
</dbReference>
<dbReference type="InterPro" id="IPR009057">
    <property type="entry name" value="Homeodomain-like_sf"/>
</dbReference>
<evidence type="ECO:0000256" key="5">
    <source>
        <dbReference type="PROSITE-ProRule" id="PRU00335"/>
    </source>
</evidence>
<dbReference type="GO" id="GO:0000976">
    <property type="term" value="F:transcription cis-regulatory region binding"/>
    <property type="evidence" value="ECO:0007669"/>
    <property type="project" value="TreeGrafter"/>
</dbReference>
<gene>
    <name evidence="7" type="ORF">O0V09_09690</name>
</gene>
<dbReference type="EMBL" id="JAPTGG010000007">
    <property type="protein sequence ID" value="MCZ0865473.1"/>
    <property type="molecule type" value="Genomic_DNA"/>
</dbReference>
<keyword evidence="3 5" id="KW-0238">DNA-binding</keyword>
<dbReference type="InterPro" id="IPR050109">
    <property type="entry name" value="HTH-type_TetR-like_transc_reg"/>
</dbReference>
<dbReference type="PROSITE" id="PS50977">
    <property type="entry name" value="HTH_TETR_2"/>
    <property type="match status" value="1"/>
</dbReference>
<evidence type="ECO:0000256" key="2">
    <source>
        <dbReference type="ARBA" id="ARBA00023015"/>
    </source>
</evidence>
<dbReference type="Pfam" id="PF00440">
    <property type="entry name" value="TetR_N"/>
    <property type="match status" value="1"/>
</dbReference>
<dbReference type="PANTHER" id="PTHR30055">
    <property type="entry name" value="HTH-TYPE TRANSCRIPTIONAL REGULATOR RUTR"/>
    <property type="match status" value="1"/>
</dbReference>
<evidence type="ECO:0000256" key="4">
    <source>
        <dbReference type="ARBA" id="ARBA00023163"/>
    </source>
</evidence>
<dbReference type="RefSeq" id="WP_258331621.1">
    <property type="nucleotide sequence ID" value="NZ_JAPTGG010000007.1"/>
</dbReference>
<dbReference type="GO" id="GO:0003700">
    <property type="term" value="F:DNA-binding transcription factor activity"/>
    <property type="evidence" value="ECO:0007669"/>
    <property type="project" value="TreeGrafter"/>
</dbReference>
<keyword evidence="4" id="KW-0804">Transcription</keyword>
<organism evidence="7 8">
    <name type="scientific">Dasania phycosphaerae</name>
    <dbReference type="NCBI Taxonomy" id="2950436"/>
    <lineage>
        <taxon>Bacteria</taxon>
        <taxon>Pseudomonadati</taxon>
        <taxon>Pseudomonadota</taxon>
        <taxon>Gammaproteobacteria</taxon>
        <taxon>Cellvibrionales</taxon>
        <taxon>Spongiibacteraceae</taxon>
        <taxon>Dasania</taxon>
    </lineage>
</organism>
<dbReference type="InterPro" id="IPR001647">
    <property type="entry name" value="HTH_TetR"/>
</dbReference>